<evidence type="ECO:0000313" key="2">
    <source>
        <dbReference type="Proteomes" id="UP000231259"/>
    </source>
</evidence>
<dbReference type="Pfam" id="PF06252">
    <property type="entry name" value="GemA"/>
    <property type="match status" value="1"/>
</dbReference>
<dbReference type="Proteomes" id="UP000231259">
    <property type="component" value="Unassembled WGS sequence"/>
</dbReference>
<sequence length="140" mass="15470">MNHNAIINIAKAQLGLEEDDYRAMLCRVTGKASLRVMSGGQKDEVIKELKRLGFRVKAGGKRLPASTRPYVRLIWALWSSCKKLDVIQDGSRTALRAFCQGIVAPGDTTITIDPDLLSYAEATPVIEALKAMERRGKARK</sequence>
<dbReference type="EMBL" id="AWWI01000066">
    <property type="protein sequence ID" value="PIL20211.1"/>
    <property type="molecule type" value="Genomic_DNA"/>
</dbReference>
<dbReference type="OrthoDB" id="7353918at2"/>
<keyword evidence="2" id="KW-1185">Reference proteome</keyword>
<proteinExistence type="predicted"/>
<accession>A0A2G8RFN7</accession>
<dbReference type="AlphaFoldDB" id="A0A2G8RFN7"/>
<organism evidence="1 2">
    <name type="scientific">Puniceibacterium antarcticum</name>
    <dbReference type="NCBI Taxonomy" id="1206336"/>
    <lineage>
        <taxon>Bacteria</taxon>
        <taxon>Pseudomonadati</taxon>
        <taxon>Pseudomonadota</taxon>
        <taxon>Alphaproteobacteria</taxon>
        <taxon>Rhodobacterales</taxon>
        <taxon>Paracoccaceae</taxon>
        <taxon>Puniceibacterium</taxon>
    </lineage>
</organism>
<name>A0A2G8RFN7_9RHOB</name>
<reference evidence="1 2" key="1">
    <citation type="submission" date="2013-09" db="EMBL/GenBank/DDBJ databases">
        <title>Genome sequencing of Phaeobacter antarcticus sp. nov. SM1211.</title>
        <authorList>
            <person name="Zhang X.-Y."/>
            <person name="Liu C."/>
            <person name="Chen X.-L."/>
            <person name="Xie B.-B."/>
            <person name="Qin Q.-L."/>
            <person name="Rong J.-C."/>
            <person name="Zhang Y.-Z."/>
        </authorList>
    </citation>
    <scope>NUCLEOTIDE SEQUENCE [LARGE SCALE GENOMIC DNA]</scope>
    <source>
        <strain evidence="1 2">SM1211</strain>
    </source>
</reference>
<comment type="caution">
    <text evidence="1">The sequence shown here is derived from an EMBL/GenBank/DDBJ whole genome shotgun (WGS) entry which is preliminary data.</text>
</comment>
<protein>
    <recommendedName>
        <fullName evidence="3">Regulatory protein GemA</fullName>
    </recommendedName>
</protein>
<evidence type="ECO:0008006" key="3">
    <source>
        <dbReference type="Google" id="ProtNLM"/>
    </source>
</evidence>
<dbReference type="RefSeq" id="WP_099910983.1">
    <property type="nucleotide sequence ID" value="NZ_AWWI01000066.1"/>
</dbReference>
<gene>
    <name evidence="1" type="ORF">P775_11130</name>
</gene>
<dbReference type="InterPro" id="IPR009363">
    <property type="entry name" value="Phage_Mu_Gp16"/>
</dbReference>
<evidence type="ECO:0000313" key="1">
    <source>
        <dbReference type="EMBL" id="PIL20211.1"/>
    </source>
</evidence>